<dbReference type="Pfam" id="PF04286">
    <property type="entry name" value="DUF445"/>
    <property type="match status" value="1"/>
</dbReference>
<gene>
    <name evidence="2" type="ORF">K8V65_00685</name>
</gene>
<dbReference type="AlphaFoldDB" id="A0A921HKL7"/>
<name>A0A921HKL7_9FIRM</name>
<reference evidence="2" key="1">
    <citation type="journal article" date="2021" name="PeerJ">
        <title>Extensive microbial diversity within the chicken gut microbiome revealed by metagenomics and culture.</title>
        <authorList>
            <person name="Gilroy R."/>
            <person name="Ravi A."/>
            <person name="Getino M."/>
            <person name="Pursley I."/>
            <person name="Horton D.L."/>
            <person name="Alikhan N.F."/>
            <person name="Baker D."/>
            <person name="Gharbi K."/>
            <person name="Hall N."/>
            <person name="Watson M."/>
            <person name="Adriaenssens E.M."/>
            <person name="Foster-Nyarko E."/>
            <person name="Jarju S."/>
            <person name="Secka A."/>
            <person name="Antonio M."/>
            <person name="Oren A."/>
            <person name="Chaudhuri R.R."/>
            <person name="La Ragione R."/>
            <person name="Hildebrand F."/>
            <person name="Pallen M.J."/>
        </authorList>
    </citation>
    <scope>NUCLEOTIDE SEQUENCE</scope>
    <source>
        <strain evidence="2">7318</strain>
    </source>
</reference>
<evidence type="ECO:0000313" key="3">
    <source>
        <dbReference type="Proteomes" id="UP000780768"/>
    </source>
</evidence>
<organism evidence="2 3">
    <name type="scientific">Megamonas hypermegale</name>
    <dbReference type="NCBI Taxonomy" id="158847"/>
    <lineage>
        <taxon>Bacteria</taxon>
        <taxon>Bacillati</taxon>
        <taxon>Bacillota</taxon>
        <taxon>Negativicutes</taxon>
        <taxon>Selenomonadales</taxon>
        <taxon>Selenomonadaceae</taxon>
        <taxon>Megamonas</taxon>
    </lineage>
</organism>
<feature type="transmembrane region" description="Helical" evidence="1">
    <location>
        <begin position="392"/>
        <end position="412"/>
    </location>
</feature>
<protein>
    <submittedName>
        <fullName evidence="2">DUF445 domain-containing protein</fullName>
    </submittedName>
</protein>
<feature type="transmembrane region" description="Helical" evidence="1">
    <location>
        <begin position="36"/>
        <end position="54"/>
    </location>
</feature>
<keyword evidence="1" id="KW-1133">Transmembrane helix</keyword>
<evidence type="ECO:0000313" key="2">
    <source>
        <dbReference type="EMBL" id="HJF84170.1"/>
    </source>
</evidence>
<sequence length="418" mass="48321">MSKKSQATFVLCLMAIGFVCTYPLNSFWGNLLNHGFLAALIGGLADWFAVTALFRKPLGFISYRTEILPRNRERIMDEIVSFIGRDLLNPQYIISNLKNYDMAVMVVDYANNLGGRGKLKFAVRELVLQVISTLDTEKIGKSLAVALKSRRKNFNIARILIQFMHTFIQTPAGDKFIDNMIKLVRSLAPDLIKTDFIANLIDHNIEIIRREYTKDKSMRELMFDMVDLSGRNLTHKLLDFIDAYCDKLLDYDSPERQRLMNFLAAKIELLGKRDGYKQKVAQLEHYFFVKKFDFTDNLIVLIDNFCQNEQNKNELLAMVDKFIDNLLDDLAQSKTKQQQLNNWFMEKLSRFIQDNSQWVLDYLKGELLKYSKEDFVKLVESRVGDDLQMIRINGSVVGAFAGMGLFILSFIVERLCNL</sequence>
<keyword evidence="1" id="KW-0812">Transmembrane</keyword>
<reference evidence="2" key="2">
    <citation type="submission" date="2021-09" db="EMBL/GenBank/DDBJ databases">
        <authorList>
            <person name="Gilroy R."/>
        </authorList>
    </citation>
    <scope>NUCLEOTIDE SEQUENCE</scope>
    <source>
        <strain evidence="2">7318</strain>
    </source>
</reference>
<dbReference type="InterPro" id="IPR007383">
    <property type="entry name" value="DUF445"/>
</dbReference>
<evidence type="ECO:0000256" key="1">
    <source>
        <dbReference type="SAM" id="Phobius"/>
    </source>
</evidence>
<proteinExistence type="predicted"/>
<accession>A0A921HKL7</accession>
<dbReference type="EMBL" id="DYVR01000019">
    <property type="protein sequence ID" value="HJF84170.1"/>
    <property type="molecule type" value="Genomic_DNA"/>
</dbReference>
<dbReference type="PANTHER" id="PTHR38442:SF1">
    <property type="entry name" value="INNER MEMBRANE PROTEIN"/>
    <property type="match status" value="1"/>
</dbReference>
<feature type="transmembrane region" description="Helical" evidence="1">
    <location>
        <begin position="7"/>
        <end position="24"/>
    </location>
</feature>
<dbReference type="PANTHER" id="PTHR38442">
    <property type="entry name" value="INNER MEMBRANE PROTEIN-RELATED"/>
    <property type="match status" value="1"/>
</dbReference>
<comment type="caution">
    <text evidence="2">The sequence shown here is derived from an EMBL/GenBank/DDBJ whole genome shotgun (WGS) entry which is preliminary data.</text>
</comment>
<dbReference type="GO" id="GO:0005886">
    <property type="term" value="C:plasma membrane"/>
    <property type="evidence" value="ECO:0007669"/>
    <property type="project" value="TreeGrafter"/>
</dbReference>
<keyword evidence="1" id="KW-0472">Membrane</keyword>
<dbReference type="Proteomes" id="UP000780768">
    <property type="component" value="Unassembled WGS sequence"/>
</dbReference>